<reference evidence="1" key="1">
    <citation type="submission" date="2020-03" db="EMBL/GenBank/DDBJ databases">
        <title>The deep terrestrial virosphere.</title>
        <authorList>
            <person name="Holmfeldt K."/>
            <person name="Nilsson E."/>
            <person name="Simone D."/>
            <person name="Lopez-Fernandez M."/>
            <person name="Wu X."/>
            <person name="de Brujin I."/>
            <person name="Lundin D."/>
            <person name="Andersson A."/>
            <person name="Bertilsson S."/>
            <person name="Dopson M."/>
        </authorList>
    </citation>
    <scope>NUCLEOTIDE SEQUENCE</scope>
    <source>
        <strain evidence="4">MM415A00133</strain>
        <strain evidence="2">MM415B00206</strain>
        <strain evidence="1">TM448A00125</strain>
        <strain evidence="3">TM448B00851</strain>
    </source>
</reference>
<evidence type="ECO:0000313" key="2">
    <source>
        <dbReference type="EMBL" id="QJA67510.1"/>
    </source>
</evidence>
<gene>
    <name evidence="4" type="ORF">MM415A00133_0003</name>
    <name evidence="2" type="ORF">MM415B00206_0027</name>
    <name evidence="1" type="ORF">TM448A00125_0009</name>
    <name evidence="3" type="ORF">TM448B00851_0026</name>
</gene>
<organism evidence="1">
    <name type="scientific">viral metagenome</name>
    <dbReference type="NCBI Taxonomy" id="1070528"/>
    <lineage>
        <taxon>unclassified sequences</taxon>
        <taxon>metagenomes</taxon>
        <taxon>organismal metagenomes</taxon>
    </lineage>
</organism>
<dbReference type="EMBL" id="MT143978">
    <property type="protein sequence ID" value="QJA44613.1"/>
    <property type="molecule type" value="Genomic_DNA"/>
</dbReference>
<dbReference type="EMBL" id="MT141572">
    <property type="protein sequence ID" value="QJA67510.1"/>
    <property type="molecule type" value="Genomic_DNA"/>
</dbReference>
<dbReference type="AlphaFoldDB" id="A0A6H1Z9P4"/>
<accession>A0A6H1Z9P4</accession>
<dbReference type="EMBL" id="MT144665">
    <property type="protein sequence ID" value="QJH96865.1"/>
    <property type="molecule type" value="Genomic_DNA"/>
</dbReference>
<dbReference type="EMBL" id="MT145194">
    <property type="protein sequence ID" value="QJI05060.1"/>
    <property type="molecule type" value="Genomic_DNA"/>
</dbReference>
<evidence type="ECO:0000313" key="4">
    <source>
        <dbReference type="EMBL" id="QJI05060.1"/>
    </source>
</evidence>
<protein>
    <submittedName>
        <fullName evidence="1">Uncharacterized protein</fullName>
    </submittedName>
</protein>
<proteinExistence type="predicted"/>
<evidence type="ECO:0000313" key="3">
    <source>
        <dbReference type="EMBL" id="QJH96865.1"/>
    </source>
</evidence>
<name>A0A6H1Z9P4_9ZZZZ</name>
<sequence>MARILDTDYMEQYRLALKAVIQHSGNAYAINYARAGYGMTAGHEVHAQCLYVLSNLAQWRGKEARAAKEILQDIARRSERC</sequence>
<evidence type="ECO:0000313" key="1">
    <source>
        <dbReference type="EMBL" id="QJA44613.1"/>
    </source>
</evidence>